<keyword evidence="8" id="KW-0328">Glycosyltransferase</keyword>
<dbReference type="InterPro" id="IPR001173">
    <property type="entry name" value="Glyco_trans_2-like"/>
</dbReference>
<dbReference type="Proteomes" id="UP001448858">
    <property type="component" value="Chromosome"/>
</dbReference>
<keyword evidence="5" id="KW-0777">Teichoic acid biosynthesis</keyword>
<dbReference type="PANTHER" id="PTHR43685">
    <property type="entry name" value="GLYCOSYLTRANSFERASE"/>
    <property type="match status" value="1"/>
</dbReference>
<dbReference type="InterPro" id="IPR043149">
    <property type="entry name" value="TagF_N"/>
</dbReference>
<sequence length="895" mass="101275">MTARGVFSIVSAVYNAETYLDAFLESLTEQRYPFALLDIVLVDDGSTDGSLAKIQDWQRKHPDQIRVLTGSNGGPGAARNRGLELVRNPWVTFCDPDDVLDPGYLERVARFISLDRHDRAAAVTGRLIQFFEDTGETRDTHALAWKFLSGERIVDLDREPHYVHLSAGTVFLRTSVLERSGLRFDERIRPTFEDAHLVVRYLNACTRPTIGLVPEARYYYRQRAAGTSLAQSGWTSEHRYTSVLSYGYLALLKDLAEEHGHAPRWAQNTVLYDIMWYFLADRAMRHPVAALTDGQRSDFLTRLRQILAFIDVEAILDFAIVPVSLEIRTAMALYFKGRASDAWYVDRPSPESDASRYAYFYRGDAPVERYLDAAGDRLVPATSKRIAHEFFGEIFAWQRVVHFPAAERALCELDGVLHEASPRPGPPQARYLSKHVSDDLRLEPPALEQVVVRAARLIPAAGLRKRVQGRLRRLFQPAPGSAPDLSHFGISTVTAAGEQQQVADDRLKLRAADPGVRSKYQDAWVVMDRPEHGFDNGEHFYRHIMVNHPEINAWFVLNRNSSDWDRLQEEGFRLVPYGSDELVLLALNAKYRISSDAALPSYFPIDRKRFGGGSGRFVFLQHGVIWNDLSRWLNDKRIDRFIVSTPAEYASLTADGSVYTVTEREVRLTGLARFDALHRRAALKSSQGSAPTIITVMPTWRMNVAEDMDRASGPEERRAVLRGSVFYRQWTAFISDPRVLALLNRTGFRLAFFVHPSLAAALTEDELPEHVELHPQTGVSLHDLVLESAAFITDYSSTAFDAAYVDRNVLYFQFDAATFLRGDHPARPGYFDYRRNGFGPVADSVEELIRNLETLELNGFRTEDSYAQRAASTFAHRDAGNCARIFESVLELEKD</sequence>
<dbReference type="SUPFAM" id="SSF53448">
    <property type="entry name" value="Nucleotide-diphospho-sugar transferases"/>
    <property type="match status" value="1"/>
</dbReference>
<gene>
    <name evidence="8" type="ORF">AAE021_03455</name>
</gene>
<reference evidence="8 9" key="1">
    <citation type="submission" date="2024-04" db="EMBL/GenBank/DDBJ databases">
        <title>Arthrobacter sp. from Plains bison fecal sample.</title>
        <authorList>
            <person name="Ruzzini A."/>
        </authorList>
    </citation>
    <scope>NUCLEOTIDE SEQUENCE [LARGE SCALE GENOMIC DNA]</scope>
    <source>
        <strain evidence="8 9">EINP1</strain>
    </source>
</reference>
<dbReference type="RefSeq" id="WP_342024263.1">
    <property type="nucleotide sequence ID" value="NZ_CP151657.1"/>
</dbReference>
<protein>
    <submittedName>
        <fullName evidence="8">Glycosyltransferase</fullName>
        <ecNumber evidence="8">2.4.-.-</ecNumber>
    </submittedName>
</protein>
<name>A0ABZ2ZWR3_9MICC</name>
<evidence type="ECO:0000256" key="2">
    <source>
        <dbReference type="ARBA" id="ARBA00010488"/>
    </source>
</evidence>
<comment type="similarity">
    <text evidence="2">Belongs to the CDP-glycerol glycerophosphotransferase family.</text>
</comment>
<keyword evidence="9" id="KW-1185">Reference proteome</keyword>
<dbReference type="CDD" id="cd00761">
    <property type="entry name" value="Glyco_tranf_GTA_type"/>
    <property type="match status" value="1"/>
</dbReference>
<dbReference type="InterPro" id="IPR043148">
    <property type="entry name" value="TagF_C"/>
</dbReference>
<evidence type="ECO:0000256" key="4">
    <source>
        <dbReference type="ARBA" id="ARBA00022679"/>
    </source>
</evidence>
<evidence type="ECO:0000256" key="6">
    <source>
        <dbReference type="ARBA" id="ARBA00023136"/>
    </source>
</evidence>
<evidence type="ECO:0000256" key="1">
    <source>
        <dbReference type="ARBA" id="ARBA00004202"/>
    </source>
</evidence>
<proteinExistence type="inferred from homology"/>
<evidence type="ECO:0000256" key="5">
    <source>
        <dbReference type="ARBA" id="ARBA00022944"/>
    </source>
</evidence>
<keyword evidence="6" id="KW-0472">Membrane</keyword>
<feature type="domain" description="Glycosyltransferase 2-like" evidence="7">
    <location>
        <begin position="8"/>
        <end position="178"/>
    </location>
</feature>
<dbReference type="Gene3D" id="3.40.50.11820">
    <property type="match status" value="1"/>
</dbReference>
<evidence type="ECO:0000259" key="7">
    <source>
        <dbReference type="Pfam" id="PF00535"/>
    </source>
</evidence>
<dbReference type="InterPro" id="IPR029044">
    <property type="entry name" value="Nucleotide-diphossugar_trans"/>
</dbReference>
<dbReference type="Pfam" id="PF00535">
    <property type="entry name" value="Glycos_transf_2"/>
    <property type="match status" value="1"/>
</dbReference>
<accession>A0ABZ2ZWR3</accession>
<dbReference type="EMBL" id="CP151657">
    <property type="protein sequence ID" value="WZP16657.1"/>
    <property type="molecule type" value="Genomic_DNA"/>
</dbReference>
<dbReference type="Gene3D" id="3.40.50.12580">
    <property type="match status" value="1"/>
</dbReference>
<keyword evidence="3" id="KW-1003">Cell membrane</keyword>
<dbReference type="Pfam" id="PF04464">
    <property type="entry name" value="Glyphos_transf"/>
    <property type="match status" value="1"/>
</dbReference>
<keyword evidence="4 8" id="KW-0808">Transferase</keyword>
<dbReference type="InterPro" id="IPR050834">
    <property type="entry name" value="Glycosyltransf_2"/>
</dbReference>
<evidence type="ECO:0000256" key="3">
    <source>
        <dbReference type="ARBA" id="ARBA00022475"/>
    </source>
</evidence>
<dbReference type="GO" id="GO:0016757">
    <property type="term" value="F:glycosyltransferase activity"/>
    <property type="evidence" value="ECO:0007669"/>
    <property type="project" value="UniProtKB-KW"/>
</dbReference>
<dbReference type="Gene3D" id="3.90.550.10">
    <property type="entry name" value="Spore Coat Polysaccharide Biosynthesis Protein SpsA, Chain A"/>
    <property type="match status" value="1"/>
</dbReference>
<evidence type="ECO:0000313" key="8">
    <source>
        <dbReference type="EMBL" id="WZP16657.1"/>
    </source>
</evidence>
<organism evidence="8 9">
    <name type="scientific">Arthrobacter citreus</name>
    <dbReference type="NCBI Taxonomy" id="1670"/>
    <lineage>
        <taxon>Bacteria</taxon>
        <taxon>Bacillati</taxon>
        <taxon>Actinomycetota</taxon>
        <taxon>Actinomycetes</taxon>
        <taxon>Micrococcales</taxon>
        <taxon>Micrococcaceae</taxon>
        <taxon>Arthrobacter</taxon>
    </lineage>
</organism>
<dbReference type="InterPro" id="IPR007554">
    <property type="entry name" value="Glycerophosphate_synth"/>
</dbReference>
<dbReference type="PANTHER" id="PTHR43685:SF2">
    <property type="entry name" value="GLYCOSYLTRANSFERASE 2-LIKE DOMAIN-CONTAINING PROTEIN"/>
    <property type="match status" value="1"/>
</dbReference>
<evidence type="ECO:0000313" key="9">
    <source>
        <dbReference type="Proteomes" id="UP001448858"/>
    </source>
</evidence>
<dbReference type="EC" id="2.4.-.-" evidence="8"/>
<comment type="subcellular location">
    <subcellularLocation>
        <location evidence="1">Cell membrane</location>
        <topology evidence="1">Peripheral membrane protein</topology>
    </subcellularLocation>
</comment>